<gene>
    <name evidence="2" type="ORF">HMPREF3192_00504</name>
</gene>
<dbReference type="PROSITE" id="PS51482">
    <property type="entry name" value="DEGV"/>
    <property type="match status" value="1"/>
</dbReference>
<dbReference type="NCBIfam" id="TIGR00762">
    <property type="entry name" value="DegV"/>
    <property type="match status" value="1"/>
</dbReference>
<dbReference type="AlphaFoldDB" id="A0A133XW34"/>
<evidence type="ECO:0000313" key="3">
    <source>
        <dbReference type="Proteomes" id="UP000070675"/>
    </source>
</evidence>
<dbReference type="InterPro" id="IPR043168">
    <property type="entry name" value="DegV_C"/>
</dbReference>
<reference evidence="3" key="1">
    <citation type="submission" date="2016-01" db="EMBL/GenBank/DDBJ databases">
        <authorList>
            <person name="Mitreva M."/>
            <person name="Pepin K.H."/>
            <person name="Mihindukulasuriya K.A."/>
            <person name="Fulton R."/>
            <person name="Fronick C."/>
            <person name="O'Laughlin M."/>
            <person name="Miner T."/>
            <person name="Herter B."/>
            <person name="Rosa B.A."/>
            <person name="Cordes M."/>
            <person name="Tomlinson C."/>
            <person name="Wollam A."/>
            <person name="Palsikar V.B."/>
            <person name="Mardis E.R."/>
            <person name="Wilson R.K."/>
        </authorList>
    </citation>
    <scope>NUCLEOTIDE SEQUENCE [LARGE SCALE GENOMIC DNA]</scope>
    <source>
        <strain evidence="3">DNF00019</strain>
    </source>
</reference>
<dbReference type="SUPFAM" id="SSF82549">
    <property type="entry name" value="DAK1/DegV-like"/>
    <property type="match status" value="1"/>
</dbReference>
<name>A0A133XW34_9ACTN</name>
<dbReference type="PANTHER" id="PTHR33434:SF2">
    <property type="entry name" value="FATTY ACID-BINDING PROTEIN TM_1468"/>
    <property type="match status" value="1"/>
</dbReference>
<dbReference type="PANTHER" id="PTHR33434">
    <property type="entry name" value="DEGV DOMAIN-CONTAINING PROTEIN DR_1986-RELATED"/>
    <property type="match status" value="1"/>
</dbReference>
<proteinExistence type="predicted"/>
<dbReference type="Pfam" id="PF02645">
    <property type="entry name" value="DegV"/>
    <property type="match status" value="1"/>
</dbReference>
<dbReference type="InterPro" id="IPR050270">
    <property type="entry name" value="DegV_domain_contain"/>
</dbReference>
<dbReference type="RefSeq" id="WP_066304951.1">
    <property type="nucleotide sequence ID" value="NZ_KQ959487.1"/>
</dbReference>
<sequence length="288" mass="31461">MNTQHIAIIADSGTDPGISFIQAHDIRIIPLRINYTDGSSYRSMVDISSAEVIQSFEKEIPTTSLPSPDAIQKTLEQARADGYQKAIIVTISSGLSSTNQTVGLIARDYADFPVTVLDTKNIGLGAGLIVRAAALLAEKGVAYEDIIQKCTQLTENTRLWFSTKTLSYLRKGGRISEATYRLGSILNIKPVITCTPKGKYAPVKKARGFQKALQEEVNFVACYAQKFSSVIVGICSSNSQECARELERAIRERLTNIAQVIHTQAPPELLVHTGPDLVGMCVQPNIFE</sequence>
<evidence type="ECO:0000313" key="2">
    <source>
        <dbReference type="EMBL" id="KXB35139.1"/>
    </source>
</evidence>
<dbReference type="EMBL" id="LSCR01000006">
    <property type="protein sequence ID" value="KXB35139.1"/>
    <property type="molecule type" value="Genomic_DNA"/>
</dbReference>
<dbReference type="Proteomes" id="UP000070675">
    <property type="component" value="Unassembled WGS sequence"/>
</dbReference>
<dbReference type="PATRIC" id="fig|1393034.3.peg.486"/>
<dbReference type="Gene3D" id="3.30.1180.10">
    <property type="match status" value="1"/>
</dbReference>
<dbReference type="GO" id="GO:0008289">
    <property type="term" value="F:lipid binding"/>
    <property type="evidence" value="ECO:0007669"/>
    <property type="project" value="UniProtKB-KW"/>
</dbReference>
<protein>
    <submittedName>
        <fullName evidence="2">EDD domain protein, DegV family</fullName>
    </submittedName>
</protein>
<keyword evidence="1" id="KW-0446">Lipid-binding</keyword>
<comment type="caution">
    <text evidence="2">The sequence shown here is derived from an EMBL/GenBank/DDBJ whole genome shotgun (WGS) entry which is preliminary data.</text>
</comment>
<evidence type="ECO:0000256" key="1">
    <source>
        <dbReference type="ARBA" id="ARBA00023121"/>
    </source>
</evidence>
<dbReference type="STRING" id="1393034.HMPREF3192_00504"/>
<dbReference type="OrthoDB" id="9760324at2"/>
<organism evidence="2 3">
    <name type="scientific">Atopobium deltae</name>
    <dbReference type="NCBI Taxonomy" id="1393034"/>
    <lineage>
        <taxon>Bacteria</taxon>
        <taxon>Bacillati</taxon>
        <taxon>Actinomycetota</taxon>
        <taxon>Coriobacteriia</taxon>
        <taxon>Coriobacteriales</taxon>
        <taxon>Atopobiaceae</taxon>
        <taxon>Atopobium</taxon>
    </lineage>
</organism>
<dbReference type="InterPro" id="IPR003797">
    <property type="entry name" value="DegV"/>
</dbReference>
<dbReference type="Gene3D" id="3.40.50.10170">
    <property type="match status" value="1"/>
</dbReference>
<accession>A0A133XW34</accession>
<keyword evidence="3" id="KW-1185">Reference proteome</keyword>